<dbReference type="EMBL" id="FNDI01000001">
    <property type="protein sequence ID" value="SDG97654.1"/>
    <property type="molecule type" value="Genomic_DNA"/>
</dbReference>
<comment type="caution">
    <text evidence="1">The sequence shown here is derived from an EMBL/GenBank/DDBJ whole genome shotgun (WGS) entry which is preliminary data.</text>
</comment>
<evidence type="ECO:0000313" key="1">
    <source>
        <dbReference type="EMBL" id="SDG97654.1"/>
    </source>
</evidence>
<name>A0A7Z7B2H0_9BURK</name>
<dbReference type="PROSITE" id="PS51257">
    <property type="entry name" value="PROKAR_LIPOPROTEIN"/>
    <property type="match status" value="1"/>
</dbReference>
<keyword evidence="2" id="KW-1185">Reference proteome</keyword>
<sequence>MQAFSERHRRWVANHFGGKIKELHYHLTAIVVACDQSLRLSSSGLHVPSENSEAVVFGFSAFANTIQTLKDAAKTVTGEQLPWSQIEQLRHGAFMRNARNATTHDGHPVVSAWVDGRYFVPARIVRLGDREQIIEIAAPTEDIRTLCLEFSQDFCQMLREILSRTENVAPLRGIPFDMAELDEAIAESNVMPEFVKQMFAANRQEIAKSLDTIRHDPVAEVIKRLDEVTRYCGLMQKE</sequence>
<dbReference type="AlphaFoldDB" id="A0A7Z7B2H0"/>
<organism evidence="1 2">
    <name type="scientific">Paraburkholderia steynii</name>
    <dbReference type="NCBI Taxonomy" id="1245441"/>
    <lineage>
        <taxon>Bacteria</taxon>
        <taxon>Pseudomonadati</taxon>
        <taxon>Pseudomonadota</taxon>
        <taxon>Betaproteobacteria</taxon>
        <taxon>Burkholderiales</taxon>
        <taxon>Burkholderiaceae</taxon>
        <taxon>Paraburkholderia</taxon>
    </lineage>
</organism>
<reference evidence="1" key="1">
    <citation type="submission" date="2016-10" db="EMBL/GenBank/DDBJ databases">
        <authorList>
            <person name="Varghese N."/>
            <person name="Submissions S."/>
        </authorList>
    </citation>
    <scope>NUCLEOTIDE SEQUENCE [LARGE SCALE GENOMIC DNA]</scope>
    <source>
        <strain evidence="1">YR281</strain>
    </source>
</reference>
<evidence type="ECO:0000313" key="2">
    <source>
        <dbReference type="Proteomes" id="UP000198900"/>
    </source>
</evidence>
<protein>
    <submittedName>
        <fullName evidence="1">Uncharacterized protein</fullName>
    </submittedName>
</protein>
<dbReference type="RefSeq" id="WP_091774459.1">
    <property type="nucleotide sequence ID" value="NZ_FNDI01000001.1"/>
</dbReference>
<accession>A0A7Z7B2H0</accession>
<gene>
    <name evidence="1" type="ORF">SAMN04487926_101482</name>
</gene>
<proteinExistence type="predicted"/>
<dbReference type="Proteomes" id="UP000198900">
    <property type="component" value="Unassembled WGS sequence"/>
</dbReference>